<dbReference type="Proteomes" id="UP001165122">
    <property type="component" value="Unassembled WGS sequence"/>
</dbReference>
<keyword evidence="4" id="KW-1185">Reference proteome</keyword>
<proteinExistence type="predicted"/>
<gene>
    <name evidence="3" type="ORF">TrLO_g3588</name>
</gene>
<evidence type="ECO:0000256" key="1">
    <source>
        <dbReference type="SAM" id="MobiDB-lite"/>
    </source>
</evidence>
<feature type="region of interest" description="Disordered" evidence="1">
    <location>
        <begin position="314"/>
        <end position="347"/>
    </location>
</feature>
<feature type="transmembrane region" description="Helical" evidence="2">
    <location>
        <begin position="278"/>
        <end position="298"/>
    </location>
</feature>
<dbReference type="OrthoDB" id="10351427at2759"/>
<organism evidence="3 4">
    <name type="scientific">Triparma laevis f. longispina</name>
    <dbReference type="NCBI Taxonomy" id="1714387"/>
    <lineage>
        <taxon>Eukaryota</taxon>
        <taxon>Sar</taxon>
        <taxon>Stramenopiles</taxon>
        <taxon>Ochrophyta</taxon>
        <taxon>Bolidophyceae</taxon>
        <taxon>Parmales</taxon>
        <taxon>Triparmaceae</taxon>
        <taxon>Triparma</taxon>
    </lineage>
</organism>
<feature type="transmembrane region" description="Helical" evidence="2">
    <location>
        <begin position="247"/>
        <end position="272"/>
    </location>
</feature>
<keyword evidence="2" id="KW-1133">Transmembrane helix</keyword>
<protein>
    <submittedName>
        <fullName evidence="3">Uncharacterized protein</fullName>
    </submittedName>
</protein>
<feature type="transmembrane region" description="Helical" evidence="2">
    <location>
        <begin position="161"/>
        <end position="184"/>
    </location>
</feature>
<sequence>MSDACNFDCLGAGACLYALNEACGSALLTSSNLTYAAATANHGLPACGCVCNDGQSSSGSYYTDPAAMSVNCQVNTAATDVMKATVFVTGFGCVCYALRCIVFLKLTSTSTKQIKGLPLHVRSLCFHVNVLAFIIIIMTLKNEDDSRISLDQSPLLFVFRIFIAFQVMGTCVEVTTMWVNLLPIKVMQNEPIMGLITFVTRFKFYIEAIIFAGFAVSAVAGLVADIRANTKKPSIGKFSEVVFKLRFSIFVVCFIGSGAILFSVGLAFVPLIKELPDYLDSLLFFCGLGFLAAMEFVFSPKRITKAAQNAKDQANSHISHHSTADDVTDVEEGTPKETAKVLPSNPN</sequence>
<comment type="caution">
    <text evidence="3">The sequence shown here is derived from an EMBL/GenBank/DDBJ whole genome shotgun (WGS) entry which is preliminary data.</text>
</comment>
<dbReference type="EMBL" id="BRXW01000917">
    <property type="protein sequence ID" value="GMH79383.1"/>
    <property type="molecule type" value="Genomic_DNA"/>
</dbReference>
<evidence type="ECO:0000256" key="2">
    <source>
        <dbReference type="SAM" id="Phobius"/>
    </source>
</evidence>
<feature type="transmembrane region" description="Helical" evidence="2">
    <location>
        <begin position="204"/>
        <end position="226"/>
    </location>
</feature>
<name>A0A9W7EHR7_9STRA</name>
<feature type="transmembrane region" description="Helical" evidence="2">
    <location>
        <begin position="119"/>
        <end position="140"/>
    </location>
</feature>
<feature type="transmembrane region" description="Helical" evidence="2">
    <location>
        <begin position="86"/>
        <end position="107"/>
    </location>
</feature>
<evidence type="ECO:0000313" key="4">
    <source>
        <dbReference type="Proteomes" id="UP001165122"/>
    </source>
</evidence>
<reference evidence="4" key="1">
    <citation type="journal article" date="2023" name="Commun. Biol.">
        <title>Genome analysis of Parmales, the sister group of diatoms, reveals the evolutionary specialization of diatoms from phago-mixotrophs to photoautotrophs.</title>
        <authorList>
            <person name="Ban H."/>
            <person name="Sato S."/>
            <person name="Yoshikawa S."/>
            <person name="Yamada K."/>
            <person name="Nakamura Y."/>
            <person name="Ichinomiya M."/>
            <person name="Sato N."/>
            <person name="Blanc-Mathieu R."/>
            <person name="Endo H."/>
            <person name="Kuwata A."/>
            <person name="Ogata H."/>
        </authorList>
    </citation>
    <scope>NUCLEOTIDE SEQUENCE [LARGE SCALE GENOMIC DNA]</scope>
    <source>
        <strain evidence="4">NIES 3700</strain>
    </source>
</reference>
<keyword evidence="2" id="KW-0812">Transmembrane</keyword>
<dbReference type="AlphaFoldDB" id="A0A9W7EHR7"/>
<accession>A0A9W7EHR7</accession>
<keyword evidence="2" id="KW-0472">Membrane</keyword>
<evidence type="ECO:0000313" key="3">
    <source>
        <dbReference type="EMBL" id="GMH79383.1"/>
    </source>
</evidence>